<evidence type="ECO:0000256" key="6">
    <source>
        <dbReference type="ARBA" id="ARBA00022989"/>
    </source>
</evidence>
<keyword evidence="5 9" id="KW-0812">Transmembrane</keyword>
<comment type="subcellular location">
    <subcellularLocation>
        <location evidence="1 9">Cell membrane</location>
        <topology evidence="1 9">Multi-pass membrane protein</topology>
    </subcellularLocation>
</comment>
<dbReference type="CDD" id="cd07571">
    <property type="entry name" value="ALP_N-acyl_transferase"/>
    <property type="match status" value="1"/>
</dbReference>
<gene>
    <name evidence="9 11" type="primary">lnt</name>
    <name evidence="11" type="ORF">ACFQBQ_03900</name>
</gene>
<dbReference type="PROSITE" id="PS50263">
    <property type="entry name" value="CN_HYDROLASE"/>
    <property type="match status" value="1"/>
</dbReference>
<feature type="transmembrane region" description="Helical" evidence="9">
    <location>
        <begin position="62"/>
        <end position="83"/>
    </location>
</feature>
<keyword evidence="12" id="KW-1185">Reference proteome</keyword>
<comment type="pathway">
    <text evidence="9">Protein modification; lipoprotein biosynthesis (N-acyl transfer).</text>
</comment>
<evidence type="ECO:0000256" key="7">
    <source>
        <dbReference type="ARBA" id="ARBA00023136"/>
    </source>
</evidence>
<name>A0ABW1Z6P7_9BACT</name>
<dbReference type="PANTHER" id="PTHR38686">
    <property type="entry name" value="APOLIPOPROTEIN N-ACYLTRANSFERASE"/>
    <property type="match status" value="1"/>
</dbReference>
<dbReference type="SUPFAM" id="SSF56317">
    <property type="entry name" value="Carbon-nitrogen hydrolase"/>
    <property type="match status" value="1"/>
</dbReference>
<evidence type="ECO:0000256" key="9">
    <source>
        <dbReference type="HAMAP-Rule" id="MF_01148"/>
    </source>
</evidence>
<dbReference type="InterPro" id="IPR045378">
    <property type="entry name" value="LNT_N"/>
</dbReference>
<keyword evidence="3 9" id="KW-1003">Cell membrane</keyword>
<keyword evidence="4 9" id="KW-0808">Transferase</keyword>
<dbReference type="NCBIfam" id="TIGR00546">
    <property type="entry name" value="lnt"/>
    <property type="match status" value="1"/>
</dbReference>
<feature type="transmembrane region" description="Helical" evidence="9">
    <location>
        <begin position="204"/>
        <end position="223"/>
    </location>
</feature>
<sequence>MKKVPLAAWWLATLSALLQWLPFPIAGPVPLWRRLFCWFCLVPLLFALLGKDRDGKPLSTKSAACVGYLCGVLWYLGNCYWIYPTMHVYGALPSPVAFVILILFALYLGLYHALFGALIGWLRNRGSVQVALFAVPFAWVALELARARITGFPWDLLGYTQIDNLALTRFAPVTGVMGLSFLVAAINALWLARWRVRSGLLQRTIFLGTAVLVVLLTAAEATWHPQPISATHRAVLLQDNLSVGAEAGPRETREQLLDNLTHLSQRTLAAAGKVDLIAWPEAPADFIDDDPAFRETLSSLAKSADAPVIANSIAMQRNAAAPELAKVYNAASYFAADGSYQGRYDKMHLVPFGEYTPYKDLFFFAGHLLDNVGTFTPGAEQTLLHHDGQAIGVFICYESIFGTEVRELAKSGASVLLNLSDDGWYGDSSAPWEHLDMARMRAIENNRWLLRSTNTGVTTVIDPYGRMGASLPRHQRGALVASFGYVTGTTFYTRHGDWLGWLCVIVTLAICAAFCWRRSAPQAEAVH</sequence>
<dbReference type="InterPro" id="IPR036526">
    <property type="entry name" value="C-N_Hydrolase_sf"/>
</dbReference>
<dbReference type="PANTHER" id="PTHR38686:SF1">
    <property type="entry name" value="APOLIPOPROTEIN N-ACYLTRANSFERASE"/>
    <property type="match status" value="1"/>
</dbReference>
<evidence type="ECO:0000313" key="11">
    <source>
        <dbReference type="EMBL" id="MFC6644748.1"/>
    </source>
</evidence>
<dbReference type="InterPro" id="IPR004563">
    <property type="entry name" value="Apolipo_AcylTrfase"/>
</dbReference>
<evidence type="ECO:0000256" key="3">
    <source>
        <dbReference type="ARBA" id="ARBA00022475"/>
    </source>
</evidence>
<protein>
    <recommendedName>
        <fullName evidence="9">Apolipoprotein N-acyltransferase</fullName>
        <shortName evidence="9">ALP N-acyltransferase</shortName>
        <ecNumber evidence="9">2.3.1.269</ecNumber>
    </recommendedName>
</protein>
<comment type="catalytic activity">
    <reaction evidence="9">
        <text>N-terminal S-1,2-diacyl-sn-glyceryl-L-cysteinyl-[lipoprotein] + a glycerophospholipid = N-acyl-S-1,2-diacyl-sn-glyceryl-L-cysteinyl-[lipoprotein] + a 2-acyl-sn-glycero-3-phospholipid + H(+)</text>
        <dbReference type="Rhea" id="RHEA:48228"/>
        <dbReference type="Rhea" id="RHEA-COMP:14681"/>
        <dbReference type="Rhea" id="RHEA-COMP:14684"/>
        <dbReference type="ChEBI" id="CHEBI:15378"/>
        <dbReference type="ChEBI" id="CHEBI:136912"/>
        <dbReference type="ChEBI" id="CHEBI:140656"/>
        <dbReference type="ChEBI" id="CHEBI:140657"/>
        <dbReference type="ChEBI" id="CHEBI:140660"/>
        <dbReference type="EC" id="2.3.1.269"/>
    </reaction>
</comment>
<proteinExistence type="inferred from homology"/>
<evidence type="ECO:0000256" key="2">
    <source>
        <dbReference type="ARBA" id="ARBA00010065"/>
    </source>
</evidence>
<evidence type="ECO:0000256" key="1">
    <source>
        <dbReference type="ARBA" id="ARBA00004651"/>
    </source>
</evidence>
<evidence type="ECO:0000256" key="4">
    <source>
        <dbReference type="ARBA" id="ARBA00022679"/>
    </source>
</evidence>
<dbReference type="Proteomes" id="UP001596391">
    <property type="component" value="Unassembled WGS sequence"/>
</dbReference>
<dbReference type="RefSeq" id="WP_263372698.1">
    <property type="nucleotide sequence ID" value="NZ_JAGSYD010000006.1"/>
</dbReference>
<dbReference type="HAMAP" id="MF_01148">
    <property type="entry name" value="Lnt"/>
    <property type="match status" value="1"/>
</dbReference>
<feature type="transmembrane region" description="Helical" evidence="9">
    <location>
        <begin position="31"/>
        <end position="50"/>
    </location>
</feature>
<keyword evidence="8 9" id="KW-0012">Acyltransferase</keyword>
<comment type="function">
    <text evidence="9">Catalyzes the phospholipid dependent N-acylation of the N-terminal cysteine of apolipoprotein, the last step in lipoprotein maturation.</text>
</comment>
<accession>A0ABW1Z6P7</accession>
<dbReference type="Gene3D" id="3.60.110.10">
    <property type="entry name" value="Carbon-nitrogen hydrolase"/>
    <property type="match status" value="1"/>
</dbReference>
<dbReference type="GO" id="GO:0016746">
    <property type="term" value="F:acyltransferase activity"/>
    <property type="evidence" value="ECO:0007669"/>
    <property type="project" value="UniProtKB-KW"/>
</dbReference>
<evidence type="ECO:0000259" key="10">
    <source>
        <dbReference type="PROSITE" id="PS50263"/>
    </source>
</evidence>
<feature type="transmembrane region" description="Helical" evidence="9">
    <location>
        <begin position="498"/>
        <end position="516"/>
    </location>
</feature>
<keyword evidence="6 9" id="KW-1133">Transmembrane helix</keyword>
<reference evidence="12" key="1">
    <citation type="journal article" date="2019" name="Int. J. Syst. Evol. Microbiol.">
        <title>The Global Catalogue of Microorganisms (GCM) 10K type strain sequencing project: providing services to taxonomists for standard genome sequencing and annotation.</title>
        <authorList>
            <consortium name="The Broad Institute Genomics Platform"/>
            <consortium name="The Broad Institute Genome Sequencing Center for Infectious Disease"/>
            <person name="Wu L."/>
            <person name="Ma J."/>
        </authorList>
    </citation>
    <scope>NUCLEOTIDE SEQUENCE [LARGE SCALE GENOMIC DNA]</scope>
    <source>
        <strain evidence="12">CGMCC 1.16026</strain>
    </source>
</reference>
<evidence type="ECO:0000256" key="5">
    <source>
        <dbReference type="ARBA" id="ARBA00022692"/>
    </source>
</evidence>
<dbReference type="InterPro" id="IPR003010">
    <property type="entry name" value="C-N_Hydrolase"/>
</dbReference>
<dbReference type="EMBL" id="JBHSWI010000001">
    <property type="protein sequence ID" value="MFC6644748.1"/>
    <property type="molecule type" value="Genomic_DNA"/>
</dbReference>
<dbReference type="Pfam" id="PF20154">
    <property type="entry name" value="LNT_N"/>
    <property type="match status" value="1"/>
</dbReference>
<comment type="caution">
    <text evidence="11">The sequence shown here is derived from an EMBL/GenBank/DDBJ whole genome shotgun (WGS) entry which is preliminary data.</text>
</comment>
<dbReference type="EC" id="2.3.1.269" evidence="9"/>
<feature type="transmembrane region" description="Helical" evidence="9">
    <location>
        <begin position="95"/>
        <end position="118"/>
    </location>
</feature>
<organism evidence="11 12">
    <name type="scientific">Granulicella cerasi</name>
    <dbReference type="NCBI Taxonomy" id="741063"/>
    <lineage>
        <taxon>Bacteria</taxon>
        <taxon>Pseudomonadati</taxon>
        <taxon>Acidobacteriota</taxon>
        <taxon>Terriglobia</taxon>
        <taxon>Terriglobales</taxon>
        <taxon>Acidobacteriaceae</taxon>
        <taxon>Granulicella</taxon>
    </lineage>
</organism>
<evidence type="ECO:0000256" key="8">
    <source>
        <dbReference type="ARBA" id="ARBA00023315"/>
    </source>
</evidence>
<feature type="domain" description="CN hydrolase" evidence="10">
    <location>
        <begin position="239"/>
        <end position="485"/>
    </location>
</feature>
<feature type="transmembrane region" description="Helical" evidence="9">
    <location>
        <begin position="169"/>
        <end position="192"/>
    </location>
</feature>
<comment type="similarity">
    <text evidence="2 9">Belongs to the CN hydrolase family. Apolipoprotein N-acyltransferase subfamily.</text>
</comment>
<keyword evidence="7 9" id="KW-0472">Membrane</keyword>
<dbReference type="Pfam" id="PF00795">
    <property type="entry name" value="CN_hydrolase"/>
    <property type="match status" value="1"/>
</dbReference>
<feature type="transmembrane region" description="Helical" evidence="9">
    <location>
        <begin position="130"/>
        <end position="149"/>
    </location>
</feature>
<evidence type="ECO:0000313" key="12">
    <source>
        <dbReference type="Proteomes" id="UP001596391"/>
    </source>
</evidence>